<dbReference type="InterPro" id="IPR001128">
    <property type="entry name" value="Cyt_P450"/>
</dbReference>
<dbReference type="InterPro" id="IPR050705">
    <property type="entry name" value="Cytochrome_P450_3A"/>
</dbReference>
<evidence type="ECO:0000256" key="1">
    <source>
        <dbReference type="ARBA" id="ARBA00004174"/>
    </source>
</evidence>
<keyword evidence="4 10" id="KW-0349">Heme</keyword>
<dbReference type="InterPro" id="IPR017972">
    <property type="entry name" value="Cyt_P450_CS"/>
</dbReference>
<dbReference type="PANTHER" id="PTHR24302">
    <property type="entry name" value="CYTOCHROME P450 FAMILY 3"/>
    <property type="match status" value="1"/>
</dbReference>
<keyword evidence="7 11" id="KW-0560">Oxidoreductase</keyword>
<accession>A0A9W3BDG4</accession>
<evidence type="ECO:0000256" key="2">
    <source>
        <dbReference type="ARBA" id="ARBA00004406"/>
    </source>
</evidence>
<evidence type="ECO:0000256" key="3">
    <source>
        <dbReference type="ARBA" id="ARBA00010617"/>
    </source>
</evidence>
<dbReference type="RefSeq" id="XP_055897468.1">
    <property type="nucleotide sequence ID" value="XM_056041493.1"/>
</dbReference>
<evidence type="ECO:0000256" key="5">
    <source>
        <dbReference type="ARBA" id="ARBA00022723"/>
    </source>
</evidence>
<dbReference type="Proteomes" id="UP001165740">
    <property type="component" value="Chromosome 9"/>
</dbReference>
<dbReference type="PRINTS" id="PR00463">
    <property type="entry name" value="EP450I"/>
</dbReference>
<name>A0A9W3BDG4_BIOGL</name>
<dbReference type="GO" id="GO:0005789">
    <property type="term" value="C:endoplasmic reticulum membrane"/>
    <property type="evidence" value="ECO:0007669"/>
    <property type="project" value="UniProtKB-SubCell"/>
</dbReference>
<keyword evidence="8 10" id="KW-0408">Iron</keyword>
<dbReference type="SUPFAM" id="SSF48264">
    <property type="entry name" value="Cytochrome P450"/>
    <property type="match status" value="1"/>
</dbReference>
<dbReference type="FunFam" id="1.10.630.10:FF:000042">
    <property type="entry name" value="Cytochrome P450"/>
    <property type="match status" value="1"/>
</dbReference>
<gene>
    <name evidence="14" type="primary">LOC106078831</name>
</gene>
<comment type="function">
    <text evidence="9">Cytochromes P450 are a group of heme-thiolate monooxygenases. They oxidize a variety of structurally unrelated compounds, including steroids, fatty acids, and xenobiotics.</text>
</comment>
<dbReference type="GO" id="GO:0016705">
    <property type="term" value="F:oxidoreductase activity, acting on paired donors, with incorporation or reduction of molecular oxygen"/>
    <property type="evidence" value="ECO:0007669"/>
    <property type="project" value="InterPro"/>
</dbReference>
<dbReference type="OMA" id="VREFAFM"/>
<evidence type="ECO:0000256" key="12">
    <source>
        <dbReference type="SAM" id="Phobius"/>
    </source>
</evidence>
<evidence type="ECO:0000256" key="6">
    <source>
        <dbReference type="ARBA" id="ARBA00022848"/>
    </source>
</evidence>
<evidence type="ECO:0000256" key="8">
    <source>
        <dbReference type="ARBA" id="ARBA00023004"/>
    </source>
</evidence>
<sequence>MITLALIGSVVLLSAFAFYKYMTANHGVFKKMGIEHQPTSWFFGNFNLAIKYGIFEVQKVFYNKYKDKKVYGWYDTRKPVLVVKDLDMIKDIFVKNFASFVDRYNLFEVNPPFRDNLLNLRGEHWKHVRNIVTPAFSSGRIKKMTSHIHRNAKILLDNLQHICETGQEVELRDLSACFTLDVIASTGFGLEINTLKDPKNKFATEAQKVINPNPVLFTFVLFIPELGKIFSKLGFPILPQKSMDYFAQVVDQIIEKRKRDGLNGKVNDFLDLVMNAEAEAGHGEGQELTRTEIHAQALLFIFAGFDTTATVLSFTLFFLAMNPEVLKKAQQEVDAKCGQDLPTYDTAQTLTYLDMCINESIRVASPAIFINRRCVQDTNIQGIHIPKDMIILIPICAIHSDPEIYPDPDKFDPERFNSENKATRHPYAHLPFGQGPRNCIGMRLALLELKIVMAAILQKFSPVPCSKTVYPIKLSKVRPRAQDGLWVKFEQRKK</sequence>
<dbReference type="PROSITE" id="PS00086">
    <property type="entry name" value="CYTOCHROME_P450"/>
    <property type="match status" value="1"/>
</dbReference>
<keyword evidence="12" id="KW-0472">Membrane</keyword>
<keyword evidence="5 10" id="KW-0479">Metal-binding</keyword>
<organism evidence="13 14">
    <name type="scientific">Biomphalaria glabrata</name>
    <name type="common">Bloodfluke planorb</name>
    <name type="synonym">Freshwater snail</name>
    <dbReference type="NCBI Taxonomy" id="6526"/>
    <lineage>
        <taxon>Eukaryota</taxon>
        <taxon>Metazoa</taxon>
        <taxon>Spiralia</taxon>
        <taxon>Lophotrochozoa</taxon>
        <taxon>Mollusca</taxon>
        <taxon>Gastropoda</taxon>
        <taxon>Heterobranchia</taxon>
        <taxon>Euthyneura</taxon>
        <taxon>Panpulmonata</taxon>
        <taxon>Hygrophila</taxon>
        <taxon>Lymnaeoidea</taxon>
        <taxon>Planorbidae</taxon>
        <taxon>Biomphalaria</taxon>
    </lineage>
</organism>
<keyword evidence="11" id="KW-0503">Monooxygenase</keyword>
<evidence type="ECO:0000256" key="4">
    <source>
        <dbReference type="ARBA" id="ARBA00022617"/>
    </source>
</evidence>
<evidence type="ECO:0000256" key="9">
    <source>
        <dbReference type="ARBA" id="ARBA00043906"/>
    </source>
</evidence>
<keyword evidence="12" id="KW-0812">Transmembrane</keyword>
<dbReference type="GO" id="GO:0008395">
    <property type="term" value="F:steroid hydroxylase activity"/>
    <property type="evidence" value="ECO:0007669"/>
    <property type="project" value="TreeGrafter"/>
</dbReference>
<evidence type="ECO:0000256" key="7">
    <source>
        <dbReference type="ARBA" id="ARBA00023002"/>
    </source>
</evidence>
<dbReference type="PRINTS" id="PR00385">
    <property type="entry name" value="P450"/>
</dbReference>
<dbReference type="InterPro" id="IPR036396">
    <property type="entry name" value="Cyt_P450_sf"/>
</dbReference>
<protein>
    <submittedName>
        <fullName evidence="14">Cytochrome P450 3A24-like</fullName>
    </submittedName>
</protein>
<evidence type="ECO:0000313" key="14">
    <source>
        <dbReference type="RefSeq" id="XP_055897468.1"/>
    </source>
</evidence>
<dbReference type="GO" id="GO:0005506">
    <property type="term" value="F:iron ion binding"/>
    <property type="evidence" value="ECO:0007669"/>
    <property type="project" value="InterPro"/>
</dbReference>
<evidence type="ECO:0000256" key="10">
    <source>
        <dbReference type="PIRSR" id="PIRSR602401-1"/>
    </source>
</evidence>
<evidence type="ECO:0000313" key="13">
    <source>
        <dbReference type="Proteomes" id="UP001165740"/>
    </source>
</evidence>
<keyword evidence="12" id="KW-1133">Transmembrane helix</keyword>
<comment type="cofactor">
    <cofactor evidence="10">
        <name>heme</name>
        <dbReference type="ChEBI" id="CHEBI:30413"/>
    </cofactor>
</comment>
<comment type="subcellular location">
    <subcellularLocation>
        <location evidence="2">Endoplasmic reticulum membrane</location>
        <topology evidence="2">Peripheral membrane protein</topology>
    </subcellularLocation>
    <subcellularLocation>
        <location evidence="1">Microsome membrane</location>
        <topology evidence="1">Peripheral membrane protein</topology>
    </subcellularLocation>
</comment>
<dbReference type="Gene3D" id="1.10.630.10">
    <property type="entry name" value="Cytochrome P450"/>
    <property type="match status" value="1"/>
</dbReference>
<evidence type="ECO:0000256" key="11">
    <source>
        <dbReference type="RuleBase" id="RU000461"/>
    </source>
</evidence>
<dbReference type="PANTHER" id="PTHR24302:SF15">
    <property type="entry name" value="FATTY-ACID PEROXYGENASE"/>
    <property type="match status" value="1"/>
</dbReference>
<dbReference type="GO" id="GO:0020037">
    <property type="term" value="F:heme binding"/>
    <property type="evidence" value="ECO:0007669"/>
    <property type="project" value="InterPro"/>
</dbReference>
<reference evidence="14" key="1">
    <citation type="submission" date="2025-08" db="UniProtKB">
        <authorList>
            <consortium name="RefSeq"/>
        </authorList>
    </citation>
    <scope>IDENTIFICATION</scope>
</reference>
<dbReference type="CDD" id="cd11055">
    <property type="entry name" value="CYP3A-like"/>
    <property type="match status" value="1"/>
</dbReference>
<feature type="binding site" description="axial binding residue" evidence="10">
    <location>
        <position position="439"/>
    </location>
    <ligand>
        <name>heme</name>
        <dbReference type="ChEBI" id="CHEBI:30413"/>
    </ligand>
    <ligandPart>
        <name>Fe</name>
        <dbReference type="ChEBI" id="CHEBI:18248"/>
    </ligandPart>
</feature>
<dbReference type="AlphaFoldDB" id="A0A9W3BDG4"/>
<dbReference type="Pfam" id="PF00067">
    <property type="entry name" value="p450"/>
    <property type="match status" value="1"/>
</dbReference>
<keyword evidence="6" id="KW-0256">Endoplasmic reticulum</keyword>
<keyword evidence="13" id="KW-1185">Reference proteome</keyword>
<dbReference type="OrthoDB" id="2789670at2759"/>
<feature type="transmembrane region" description="Helical" evidence="12">
    <location>
        <begin position="297"/>
        <end position="320"/>
    </location>
</feature>
<dbReference type="InterPro" id="IPR002401">
    <property type="entry name" value="Cyt_P450_E_grp-I"/>
</dbReference>
<comment type="similarity">
    <text evidence="3 11">Belongs to the cytochrome P450 family.</text>
</comment>
<proteinExistence type="inferred from homology"/>
<keyword evidence="6" id="KW-0492">Microsome</keyword>
<dbReference type="GeneID" id="106078831"/>